<protein>
    <submittedName>
        <fullName evidence="1">Uncharacterized protein</fullName>
    </submittedName>
</protein>
<keyword evidence="2" id="KW-1185">Reference proteome</keyword>
<organism evidence="1 2">
    <name type="scientific">Trichogramma brassicae</name>
    <dbReference type="NCBI Taxonomy" id="86971"/>
    <lineage>
        <taxon>Eukaryota</taxon>
        <taxon>Metazoa</taxon>
        <taxon>Ecdysozoa</taxon>
        <taxon>Arthropoda</taxon>
        <taxon>Hexapoda</taxon>
        <taxon>Insecta</taxon>
        <taxon>Pterygota</taxon>
        <taxon>Neoptera</taxon>
        <taxon>Endopterygota</taxon>
        <taxon>Hymenoptera</taxon>
        <taxon>Apocrita</taxon>
        <taxon>Proctotrupomorpha</taxon>
        <taxon>Chalcidoidea</taxon>
        <taxon>Trichogrammatidae</taxon>
        <taxon>Trichogramma</taxon>
    </lineage>
</organism>
<dbReference type="EMBL" id="CADCXV010000678">
    <property type="protein sequence ID" value="CAB0032475.1"/>
    <property type="molecule type" value="Genomic_DNA"/>
</dbReference>
<gene>
    <name evidence="1" type="ORF">TBRA_LOCUS4413</name>
</gene>
<name>A0A6H5I507_9HYME</name>
<dbReference type="Proteomes" id="UP000479190">
    <property type="component" value="Unassembled WGS sequence"/>
</dbReference>
<accession>A0A6H5I507</accession>
<evidence type="ECO:0000313" key="2">
    <source>
        <dbReference type="Proteomes" id="UP000479190"/>
    </source>
</evidence>
<proteinExistence type="predicted"/>
<evidence type="ECO:0000313" key="1">
    <source>
        <dbReference type="EMBL" id="CAB0032475.1"/>
    </source>
</evidence>
<dbReference type="AlphaFoldDB" id="A0A6H5I507"/>
<sequence>MTVKYGLSHTSRSASSHSCFQQRRLLALTATCRFLRATVRARRHERRRSAISLVQQYTAPRRRRPLALIIDASHALVMAAMSIVAISSVGPSGTAALAIMTERHSVSRVWRTILGVDVDDFNWCSYSRGLRCNCPDRLLVECTALATLALITNYTPRNSMVTTDLTLNITSKLQRLKNRFFKLEPPFFIADLKKSENFTSKYRIVVNPIMNQVQLLKKLPFISAPSPLFAERFMSTSGRWWPLLPRFLTRAFASELKTEQSGRSGHSREAPSCVPAEPWSRIRRPLVSVVLASDFIVGVLCSIYCQLCESSPRAPTYGYPIASSSYSDRGFFTASEADDIARVFFLSGTRSTSGTGSTTPGE</sequence>
<reference evidence="1 2" key="1">
    <citation type="submission" date="2020-02" db="EMBL/GenBank/DDBJ databases">
        <authorList>
            <person name="Ferguson B K."/>
        </authorList>
    </citation>
    <scope>NUCLEOTIDE SEQUENCE [LARGE SCALE GENOMIC DNA]</scope>
</reference>